<keyword evidence="2" id="KW-1185">Reference proteome</keyword>
<dbReference type="EMBL" id="ABYU02000016">
    <property type="protein sequence ID" value="EEX21778.1"/>
    <property type="molecule type" value="Genomic_DNA"/>
</dbReference>
<reference evidence="1" key="1">
    <citation type="submission" date="2009-09" db="EMBL/GenBank/DDBJ databases">
        <authorList>
            <person name="Weinstock G."/>
            <person name="Sodergren E."/>
            <person name="Clifton S."/>
            <person name="Fulton L."/>
            <person name="Fulton B."/>
            <person name="Courtney L."/>
            <person name="Fronick C."/>
            <person name="Harrison M."/>
            <person name="Strong C."/>
            <person name="Farmer C."/>
            <person name="Delahaunty K."/>
            <person name="Markovic C."/>
            <person name="Hall O."/>
            <person name="Minx P."/>
            <person name="Tomlinson C."/>
            <person name="Mitreva M."/>
            <person name="Nelson J."/>
            <person name="Hou S."/>
            <person name="Wollam A."/>
            <person name="Pepin K.H."/>
            <person name="Johnson M."/>
            <person name="Bhonagiri V."/>
            <person name="Nash W.E."/>
            <person name="Warren W."/>
            <person name="Chinwalla A."/>
            <person name="Mardis E.R."/>
            <person name="Wilson R.K."/>
        </authorList>
    </citation>
    <scope>NUCLEOTIDE SEQUENCE [LARGE SCALE GENOMIC DNA]</scope>
    <source>
        <strain evidence="1">DSM 20583</strain>
    </source>
</reference>
<dbReference type="RefSeq" id="WP_003020482.1">
    <property type="nucleotide sequence ID" value="NZ_CP022413.2"/>
</dbReference>
<accession>C9L7N4</accession>
<organism evidence="1 2">
    <name type="scientific">Blautia hansenii DSM 20583</name>
    <dbReference type="NCBI Taxonomy" id="537007"/>
    <lineage>
        <taxon>Bacteria</taxon>
        <taxon>Bacillati</taxon>
        <taxon>Bacillota</taxon>
        <taxon>Clostridia</taxon>
        <taxon>Lachnospirales</taxon>
        <taxon>Lachnospiraceae</taxon>
        <taxon>Blautia</taxon>
    </lineage>
</organism>
<proteinExistence type="predicted"/>
<evidence type="ECO:0000313" key="1">
    <source>
        <dbReference type="EMBL" id="EEX21778.1"/>
    </source>
</evidence>
<gene>
    <name evidence="1" type="ORF">BLAHAN_05403</name>
</gene>
<dbReference type="HOGENOM" id="CLU_1033142_0_0_9"/>
<evidence type="ECO:0000313" key="2">
    <source>
        <dbReference type="Proteomes" id="UP000003755"/>
    </source>
</evidence>
<dbReference type="STRING" id="537007.BLAHAN_05403"/>
<dbReference type="AlphaFoldDB" id="C9L7N4"/>
<name>C9L7N4_BLAHA</name>
<sequence>MTTLNINFLSENATIEMKNEFFTAVKHEETSMLISQSEETIEKLEKSLKKDDITEEEIKALKSKLTAEKQVLETLNTSLFETKDTYNKVIADMTKKNEDHFGNKLEVVRNVLRVLATWDNSRLVKFALVETFKGEALHDALETIHINSKSNDDGCLVMSKEVKEAYKKASNELESIIKNTFSLPFATSYTDKTRVKMNADDKKLLNDCYVKGFRNKFSQNEATGVVDFAGRQVNTLVRGKKDKKTGKITYNYSGLYQTVCQIVMKHYFK</sequence>
<dbReference type="Proteomes" id="UP000003755">
    <property type="component" value="Unassembled WGS sequence"/>
</dbReference>
<comment type="caution">
    <text evidence="1">The sequence shown here is derived from an EMBL/GenBank/DDBJ whole genome shotgun (WGS) entry which is preliminary data.</text>
</comment>
<dbReference type="KEGG" id="bhan:CGC63_09655"/>
<protein>
    <submittedName>
        <fullName evidence="1">Uncharacterized protein</fullName>
    </submittedName>
</protein>